<dbReference type="PROSITE" id="PS00028">
    <property type="entry name" value="ZINC_FINGER_C2H2_1"/>
    <property type="match status" value="4"/>
</dbReference>
<dbReference type="InterPro" id="IPR013087">
    <property type="entry name" value="Znf_C2H2_type"/>
</dbReference>
<dbReference type="PANTHER" id="PTHR24379:SF121">
    <property type="entry name" value="C2H2-TYPE DOMAIN-CONTAINING PROTEIN"/>
    <property type="match status" value="1"/>
</dbReference>
<feature type="domain" description="C2H2-type" evidence="7">
    <location>
        <begin position="299"/>
        <end position="326"/>
    </location>
</feature>
<feature type="domain" description="C2H2-type" evidence="7">
    <location>
        <begin position="326"/>
        <end position="353"/>
    </location>
</feature>
<keyword evidence="4" id="KW-0862">Zinc</keyword>
<comment type="caution">
    <text evidence="8">The sequence shown here is derived from an EMBL/GenBank/DDBJ whole genome shotgun (WGS) entry which is preliminary data.</text>
</comment>
<dbReference type="Gene3D" id="3.30.160.60">
    <property type="entry name" value="Classic Zinc Finger"/>
    <property type="match status" value="3"/>
</dbReference>
<keyword evidence="1" id="KW-0479">Metal-binding</keyword>
<protein>
    <recommendedName>
        <fullName evidence="7">C2H2-type domain-containing protein</fullName>
    </recommendedName>
</protein>
<feature type="compositionally biased region" description="Basic and acidic residues" evidence="6">
    <location>
        <begin position="124"/>
        <end position="135"/>
    </location>
</feature>
<keyword evidence="2" id="KW-0677">Repeat</keyword>
<dbReference type="PROSITE" id="PS50157">
    <property type="entry name" value="ZINC_FINGER_C2H2_2"/>
    <property type="match status" value="4"/>
</dbReference>
<dbReference type="AlphaFoldDB" id="A0ABD0J2U5"/>
<evidence type="ECO:0000259" key="7">
    <source>
        <dbReference type="PROSITE" id="PS50157"/>
    </source>
</evidence>
<evidence type="ECO:0000256" key="4">
    <source>
        <dbReference type="ARBA" id="ARBA00022833"/>
    </source>
</evidence>
<name>A0ABD0J2U5_9CAEN</name>
<feature type="compositionally biased region" description="Basic residues" evidence="6">
    <location>
        <begin position="106"/>
        <end position="123"/>
    </location>
</feature>
<dbReference type="Proteomes" id="UP001519460">
    <property type="component" value="Unassembled WGS sequence"/>
</dbReference>
<dbReference type="SMART" id="SM00355">
    <property type="entry name" value="ZnF_C2H2"/>
    <property type="match status" value="6"/>
</dbReference>
<dbReference type="SUPFAM" id="SSF57667">
    <property type="entry name" value="beta-beta-alpha zinc fingers"/>
    <property type="match status" value="2"/>
</dbReference>
<evidence type="ECO:0000256" key="5">
    <source>
        <dbReference type="PROSITE-ProRule" id="PRU00042"/>
    </source>
</evidence>
<evidence type="ECO:0000313" key="9">
    <source>
        <dbReference type="Proteomes" id="UP001519460"/>
    </source>
</evidence>
<evidence type="ECO:0000256" key="1">
    <source>
        <dbReference type="ARBA" id="ARBA00022723"/>
    </source>
</evidence>
<accession>A0ABD0J2U5</accession>
<feature type="domain" description="C2H2-type" evidence="7">
    <location>
        <begin position="355"/>
        <end position="382"/>
    </location>
</feature>
<keyword evidence="9" id="KW-1185">Reference proteome</keyword>
<feature type="compositionally biased region" description="Low complexity" evidence="6">
    <location>
        <begin position="136"/>
        <end position="145"/>
    </location>
</feature>
<organism evidence="8 9">
    <name type="scientific">Batillaria attramentaria</name>
    <dbReference type="NCBI Taxonomy" id="370345"/>
    <lineage>
        <taxon>Eukaryota</taxon>
        <taxon>Metazoa</taxon>
        <taxon>Spiralia</taxon>
        <taxon>Lophotrochozoa</taxon>
        <taxon>Mollusca</taxon>
        <taxon>Gastropoda</taxon>
        <taxon>Caenogastropoda</taxon>
        <taxon>Sorbeoconcha</taxon>
        <taxon>Cerithioidea</taxon>
        <taxon>Batillariidae</taxon>
        <taxon>Batillaria</taxon>
    </lineage>
</organism>
<evidence type="ECO:0000256" key="2">
    <source>
        <dbReference type="ARBA" id="ARBA00022737"/>
    </source>
</evidence>
<dbReference type="PANTHER" id="PTHR24379">
    <property type="entry name" value="KRAB AND ZINC FINGER DOMAIN-CONTAINING"/>
    <property type="match status" value="1"/>
</dbReference>
<reference evidence="8 9" key="1">
    <citation type="journal article" date="2023" name="Sci. Data">
        <title>Genome assembly of the Korean intertidal mud-creeper Batillaria attramentaria.</title>
        <authorList>
            <person name="Patra A.K."/>
            <person name="Ho P.T."/>
            <person name="Jun S."/>
            <person name="Lee S.J."/>
            <person name="Kim Y."/>
            <person name="Won Y.J."/>
        </authorList>
    </citation>
    <scope>NUCLEOTIDE SEQUENCE [LARGE SCALE GENOMIC DNA]</scope>
    <source>
        <strain evidence="8">Wonlab-2016</strain>
    </source>
</reference>
<evidence type="ECO:0000313" key="8">
    <source>
        <dbReference type="EMBL" id="KAK7452251.1"/>
    </source>
</evidence>
<evidence type="ECO:0000256" key="3">
    <source>
        <dbReference type="ARBA" id="ARBA00022771"/>
    </source>
</evidence>
<dbReference type="InterPro" id="IPR036236">
    <property type="entry name" value="Znf_C2H2_sf"/>
</dbReference>
<evidence type="ECO:0000256" key="6">
    <source>
        <dbReference type="SAM" id="MobiDB-lite"/>
    </source>
</evidence>
<sequence length="416" mass="47495">MFHDVQIKDHMEPPDKVCWRFCREEHLTCESCCYGETTVHAYHSNKESWSSVFQGRPASIVSAKRKEMFDTDPVTVDARVASASSTATLLTQTNREESRDSLQQPYRKKSTRLMRKTADKKRHNAAEGKRQKEDSFITSHSSSTSAVLDQPPSIVPKPEPEDDRVVSSDKTQTKRLKIARRDTSYVARSRLAPRDKAQGNETDCEICGCAPGGTHILKLHMPDCVCKVCNMECNTEKLLEAHMRTHKTAAKKLHIEKKKHVREKKPRVKEKEVCHVCGLSLNKSRMQHHMLRHGSVKDHVCQTCGKAYYDLKALRRHEAVHGGQRYVCPTCGKTSNTQENLSKHAKRCKGAPETFKCQLCPEEFSVKRELDNHMYAHRVAQAEKHACAVCGREYSERFHLTRHMQKAHQAELEPAQ</sequence>
<dbReference type="Pfam" id="PF00096">
    <property type="entry name" value="zf-C2H2"/>
    <property type="match status" value="4"/>
</dbReference>
<dbReference type="GO" id="GO:0008270">
    <property type="term" value="F:zinc ion binding"/>
    <property type="evidence" value="ECO:0007669"/>
    <property type="project" value="UniProtKB-KW"/>
</dbReference>
<feature type="region of interest" description="Disordered" evidence="6">
    <location>
        <begin position="87"/>
        <end position="191"/>
    </location>
</feature>
<gene>
    <name evidence="8" type="ORF">BaRGS_00039732</name>
</gene>
<feature type="domain" description="C2H2-type" evidence="7">
    <location>
        <begin position="385"/>
        <end position="413"/>
    </location>
</feature>
<dbReference type="EMBL" id="JACVVK020000719">
    <property type="protein sequence ID" value="KAK7452251.1"/>
    <property type="molecule type" value="Genomic_DNA"/>
</dbReference>
<proteinExistence type="predicted"/>
<keyword evidence="3 5" id="KW-0863">Zinc-finger</keyword>